<evidence type="ECO:0000313" key="1">
    <source>
        <dbReference type="EMBL" id="GAA2729851.1"/>
    </source>
</evidence>
<protein>
    <submittedName>
        <fullName evidence="1">Uncharacterized protein</fullName>
    </submittedName>
</protein>
<sequence>MEHYVFKHCPCTRPVLDHAGVPARVRGRVQRVRLEKGCPRLAEPGHGSWWYQLELPRGTGRSRCRLRRGGLADEQQARAAIAMVRELLAVPAAGDAGG</sequence>
<keyword evidence="2" id="KW-1185">Reference proteome</keyword>
<accession>A0ABN3UC22</accession>
<proteinExistence type="predicted"/>
<dbReference type="EMBL" id="BAAATZ010000016">
    <property type="protein sequence ID" value="GAA2729851.1"/>
    <property type="molecule type" value="Genomic_DNA"/>
</dbReference>
<gene>
    <name evidence="1" type="ORF">GCM10010439_41510</name>
</gene>
<dbReference type="RefSeq" id="WP_344452214.1">
    <property type="nucleotide sequence ID" value="NZ_BAAATZ010000016.1"/>
</dbReference>
<reference evidence="1 2" key="1">
    <citation type="journal article" date="2019" name="Int. J. Syst. Evol. Microbiol.">
        <title>The Global Catalogue of Microorganisms (GCM) 10K type strain sequencing project: providing services to taxonomists for standard genome sequencing and annotation.</title>
        <authorList>
            <consortium name="The Broad Institute Genomics Platform"/>
            <consortium name="The Broad Institute Genome Sequencing Center for Infectious Disease"/>
            <person name="Wu L."/>
            <person name="Ma J."/>
        </authorList>
    </citation>
    <scope>NUCLEOTIDE SEQUENCE [LARGE SCALE GENOMIC DNA]</scope>
    <source>
        <strain evidence="1 2">JCM 8201</strain>
    </source>
</reference>
<organism evidence="1 2">
    <name type="scientific">Actinocorallia aurantiaca</name>
    <dbReference type="NCBI Taxonomy" id="46204"/>
    <lineage>
        <taxon>Bacteria</taxon>
        <taxon>Bacillati</taxon>
        <taxon>Actinomycetota</taxon>
        <taxon>Actinomycetes</taxon>
        <taxon>Streptosporangiales</taxon>
        <taxon>Thermomonosporaceae</taxon>
        <taxon>Actinocorallia</taxon>
    </lineage>
</organism>
<dbReference type="Proteomes" id="UP001501842">
    <property type="component" value="Unassembled WGS sequence"/>
</dbReference>
<comment type="caution">
    <text evidence="1">The sequence shown here is derived from an EMBL/GenBank/DDBJ whole genome shotgun (WGS) entry which is preliminary data.</text>
</comment>
<evidence type="ECO:0000313" key="2">
    <source>
        <dbReference type="Proteomes" id="UP001501842"/>
    </source>
</evidence>
<name>A0ABN3UC22_9ACTN</name>